<evidence type="ECO:0000256" key="5">
    <source>
        <dbReference type="ARBA" id="ARBA00022857"/>
    </source>
</evidence>
<keyword evidence="3" id="KW-0285">Flavoprotein</keyword>
<dbReference type="Gene3D" id="3.50.50.60">
    <property type="entry name" value="FAD/NAD(P)-binding domain"/>
    <property type="match status" value="2"/>
</dbReference>
<dbReference type="RefSeq" id="WP_051617866.1">
    <property type="nucleotide sequence ID" value="NZ_ARYK01000001.1"/>
</dbReference>
<evidence type="ECO:0000313" key="9">
    <source>
        <dbReference type="Proteomes" id="UP000025171"/>
    </source>
</evidence>
<evidence type="ECO:0000256" key="4">
    <source>
        <dbReference type="ARBA" id="ARBA00022827"/>
    </source>
</evidence>
<keyword evidence="6" id="KW-0560">Oxidoreductase</keyword>
<dbReference type="PANTHER" id="PTHR43098:SF4">
    <property type="entry name" value="BLR3857 PROTEIN"/>
    <property type="match status" value="1"/>
</dbReference>
<dbReference type="AlphaFoldDB" id="A0A059FT84"/>
<keyword evidence="4" id="KW-0274">FAD</keyword>
<evidence type="ECO:0000256" key="7">
    <source>
        <dbReference type="ARBA" id="ARBA00023033"/>
    </source>
</evidence>
<dbReference type="EMBL" id="ARYK01000001">
    <property type="protein sequence ID" value="KCZ93711.1"/>
    <property type="molecule type" value="Genomic_DNA"/>
</dbReference>
<sequence length="441" mass="48931">CLQTEITGLAWDGQRKVWLVETDRGDRMTANHVIMSNGPLNRPKLPGIPGVETFAGHSFHTSRWDYAYTGGDASGGLAGLKDKRIGIIGTGATAVQCVPHLAEGAKALYVFQRTPSSIDVRANRPTDPEWAASLEPGWHRRRMENFNTLVSGGYEPEDLVMDGWTHIIRNLLFIASQEGNQDLDPAKLEELAELADFQKMEQVRSRVDEIVTDAATAEALKPWYRQFCKRPCFHDDYLAAFNRPNVTLVDTNGQGVEQITESAIIANGETYEIDCLIYATGFEVGTEFTRRAGYDVAGEGGRLLSDHWADGYRSLHGVHVNGFPNLFVMGTVQAGFTANYPHLLDEQARHISYIIGEAARRKARTIEVTPEAEAAWVAEIVDNARLRESFFEECTPGYYNNEGKLSDRARQNTAYGAGSNAYFAILDRWRESGAMEGLSLS</sequence>
<dbReference type="SUPFAM" id="SSF51905">
    <property type="entry name" value="FAD/NAD(P)-binding domain"/>
    <property type="match status" value="3"/>
</dbReference>
<evidence type="ECO:0000256" key="1">
    <source>
        <dbReference type="ARBA" id="ARBA00001974"/>
    </source>
</evidence>
<protein>
    <submittedName>
        <fullName evidence="8">Cyclododecanone monooxygenase</fullName>
    </submittedName>
</protein>
<keyword evidence="7 8" id="KW-0503">Monooxygenase</keyword>
<dbReference type="InterPro" id="IPR036188">
    <property type="entry name" value="FAD/NAD-bd_sf"/>
</dbReference>
<reference evidence="8 9" key="1">
    <citation type="journal article" date="2014" name="Antonie Van Leeuwenhoek">
        <title>Hyphomonas beringensis sp. nov. and Hyphomonas chukchiensis sp. nov., isolated from surface seawater of the Bering Sea and Chukchi Sea.</title>
        <authorList>
            <person name="Li C."/>
            <person name="Lai Q."/>
            <person name="Li G."/>
            <person name="Dong C."/>
            <person name="Wang J."/>
            <person name="Liao Y."/>
            <person name="Shao Z."/>
        </authorList>
    </citation>
    <scope>NUCLEOTIDE SEQUENCE [LARGE SCALE GENOMIC DNA]</scope>
    <source>
        <strain evidence="8 9">MHS-2</strain>
    </source>
</reference>
<proteinExistence type="inferred from homology"/>
<feature type="non-terminal residue" evidence="8">
    <location>
        <position position="1"/>
    </location>
</feature>
<dbReference type="eggNOG" id="COG2072">
    <property type="taxonomic scope" value="Bacteria"/>
</dbReference>
<comment type="cofactor">
    <cofactor evidence="1">
        <name>FAD</name>
        <dbReference type="ChEBI" id="CHEBI:57692"/>
    </cofactor>
</comment>
<comment type="caution">
    <text evidence="8">The sequence shown here is derived from an EMBL/GenBank/DDBJ whole genome shotgun (WGS) entry which is preliminary data.</text>
</comment>
<dbReference type="InterPro" id="IPR050775">
    <property type="entry name" value="FAD-binding_Monooxygenases"/>
</dbReference>
<evidence type="ECO:0000313" key="8">
    <source>
        <dbReference type="EMBL" id="KCZ93711.1"/>
    </source>
</evidence>
<dbReference type="PANTHER" id="PTHR43098">
    <property type="entry name" value="L-ORNITHINE N(5)-MONOOXYGENASE-RELATED"/>
    <property type="match status" value="1"/>
</dbReference>
<dbReference type="GO" id="GO:0004497">
    <property type="term" value="F:monooxygenase activity"/>
    <property type="evidence" value="ECO:0007669"/>
    <property type="project" value="UniProtKB-KW"/>
</dbReference>
<comment type="similarity">
    <text evidence="2">Belongs to the FAD-binding monooxygenase family.</text>
</comment>
<keyword evidence="5" id="KW-0521">NADP</keyword>
<name>A0A059FT84_9PROT</name>
<organism evidence="8 9">
    <name type="scientific">Hyphomonas johnsonii MHS-2</name>
    <dbReference type="NCBI Taxonomy" id="1280950"/>
    <lineage>
        <taxon>Bacteria</taxon>
        <taxon>Pseudomonadati</taxon>
        <taxon>Pseudomonadota</taxon>
        <taxon>Alphaproteobacteria</taxon>
        <taxon>Hyphomonadales</taxon>
        <taxon>Hyphomonadaceae</taxon>
        <taxon>Hyphomonas</taxon>
    </lineage>
</organism>
<accession>A0A059FT84</accession>
<dbReference type="STRING" id="1280950.HJO_00005"/>
<evidence type="ECO:0000256" key="6">
    <source>
        <dbReference type="ARBA" id="ARBA00023002"/>
    </source>
</evidence>
<evidence type="ECO:0000256" key="2">
    <source>
        <dbReference type="ARBA" id="ARBA00010139"/>
    </source>
</evidence>
<dbReference type="PATRIC" id="fig|1280950.3.peg.1"/>
<evidence type="ECO:0000256" key="3">
    <source>
        <dbReference type="ARBA" id="ARBA00022630"/>
    </source>
</evidence>
<gene>
    <name evidence="8" type="ORF">HJO_00005</name>
</gene>
<dbReference type="OrthoDB" id="312624at2"/>
<keyword evidence="9" id="KW-1185">Reference proteome</keyword>
<dbReference type="Proteomes" id="UP000025171">
    <property type="component" value="Unassembled WGS sequence"/>
</dbReference>